<comment type="caution">
    <text evidence="7">The sequence shown here is derived from an EMBL/GenBank/DDBJ whole genome shotgun (WGS) entry which is preliminary data.</text>
</comment>
<dbReference type="SUPFAM" id="SSF56281">
    <property type="entry name" value="Metallo-hydrolase/oxidoreductase"/>
    <property type="match status" value="1"/>
</dbReference>
<dbReference type="EMBL" id="JAUYVI010000005">
    <property type="protein sequence ID" value="MDQ7249729.1"/>
    <property type="molecule type" value="Genomic_DNA"/>
</dbReference>
<keyword evidence="4" id="KW-0378">Hydrolase</keyword>
<dbReference type="Pfam" id="PF00753">
    <property type="entry name" value="Lactamase_B"/>
    <property type="match status" value="1"/>
</dbReference>
<gene>
    <name evidence="7" type="ORF">Q8A70_18715</name>
</gene>
<accession>A0ABU0YPS5</accession>
<evidence type="ECO:0000256" key="3">
    <source>
        <dbReference type="ARBA" id="ARBA00022723"/>
    </source>
</evidence>
<keyword evidence="5" id="KW-0862">Zinc</keyword>
<organism evidence="7 8">
    <name type="scientific">Dongia sedimenti</name>
    <dbReference type="NCBI Taxonomy" id="3064282"/>
    <lineage>
        <taxon>Bacteria</taxon>
        <taxon>Pseudomonadati</taxon>
        <taxon>Pseudomonadota</taxon>
        <taxon>Alphaproteobacteria</taxon>
        <taxon>Rhodospirillales</taxon>
        <taxon>Dongiaceae</taxon>
        <taxon>Dongia</taxon>
    </lineage>
</organism>
<dbReference type="Gene3D" id="3.60.15.10">
    <property type="entry name" value="Ribonuclease Z/Hydroxyacylglutathione hydrolase-like"/>
    <property type="match status" value="1"/>
</dbReference>
<comment type="cofactor">
    <cofactor evidence="1">
        <name>Zn(2+)</name>
        <dbReference type="ChEBI" id="CHEBI:29105"/>
    </cofactor>
</comment>
<evidence type="ECO:0000313" key="8">
    <source>
        <dbReference type="Proteomes" id="UP001230156"/>
    </source>
</evidence>
<keyword evidence="8" id="KW-1185">Reference proteome</keyword>
<comment type="similarity">
    <text evidence="2">Belongs to the metallo-beta-lactamase superfamily.</text>
</comment>
<dbReference type="RefSeq" id="WP_379958000.1">
    <property type="nucleotide sequence ID" value="NZ_JAUYVI010000005.1"/>
</dbReference>
<evidence type="ECO:0000256" key="5">
    <source>
        <dbReference type="ARBA" id="ARBA00022833"/>
    </source>
</evidence>
<evidence type="ECO:0000259" key="6">
    <source>
        <dbReference type="SMART" id="SM00849"/>
    </source>
</evidence>
<dbReference type="SMART" id="SM00849">
    <property type="entry name" value="Lactamase_B"/>
    <property type="match status" value="1"/>
</dbReference>
<dbReference type="InterPro" id="IPR051013">
    <property type="entry name" value="MBL_superfamily_lactonases"/>
</dbReference>
<dbReference type="Proteomes" id="UP001230156">
    <property type="component" value="Unassembled WGS sequence"/>
</dbReference>
<evidence type="ECO:0000313" key="7">
    <source>
        <dbReference type="EMBL" id="MDQ7249729.1"/>
    </source>
</evidence>
<dbReference type="PANTHER" id="PTHR42978:SF7">
    <property type="entry name" value="METALLO-HYDROLASE RV2300C-RELATED"/>
    <property type="match status" value="1"/>
</dbReference>
<dbReference type="InterPro" id="IPR001279">
    <property type="entry name" value="Metallo-B-lactamas"/>
</dbReference>
<dbReference type="InterPro" id="IPR036866">
    <property type="entry name" value="RibonucZ/Hydroxyglut_hydro"/>
</dbReference>
<evidence type="ECO:0000256" key="2">
    <source>
        <dbReference type="ARBA" id="ARBA00007749"/>
    </source>
</evidence>
<sequence length="269" mass="30474">MTETLPEYELFAIRYATRDGRRHEHFIGGDPHDGPMPMDYFTWVAIGKERTFVIDTGFTEEVGNQRKRTFLRCPIDTLRLLGVDPDKVQDVILTHLHYDHVGNFARFPVAQFHLQDRELNYATGRSMRHAYCSHAFEVEDVVGIVRLNYGKRVTFHDGAETLAPGISLHLTGGHTAGLQFVRVHTRRGWVVIASDVAHYYENMDSARPFTTAYHVGDMLEAYDKVKALAPSRDHIIPGHDPLVLKLYPAPRPDLEGAIVRLDVMPKSAG</sequence>
<feature type="domain" description="Metallo-beta-lactamase" evidence="6">
    <location>
        <begin position="39"/>
        <end position="239"/>
    </location>
</feature>
<protein>
    <submittedName>
        <fullName evidence="7">N-acyl homoserine lactonase family protein</fullName>
    </submittedName>
</protein>
<reference evidence="8" key="1">
    <citation type="submission" date="2023-08" db="EMBL/GenBank/DDBJ databases">
        <title>Rhodospirillaceae gen. nov., a novel taxon isolated from the Yangtze River Yuezi River estuary sludge.</title>
        <authorList>
            <person name="Ruan L."/>
        </authorList>
    </citation>
    <scope>NUCLEOTIDE SEQUENCE [LARGE SCALE GENOMIC DNA]</scope>
    <source>
        <strain evidence="8">R-7</strain>
    </source>
</reference>
<evidence type="ECO:0000256" key="4">
    <source>
        <dbReference type="ARBA" id="ARBA00022801"/>
    </source>
</evidence>
<name>A0ABU0YPS5_9PROT</name>
<keyword evidence="3" id="KW-0479">Metal-binding</keyword>
<evidence type="ECO:0000256" key="1">
    <source>
        <dbReference type="ARBA" id="ARBA00001947"/>
    </source>
</evidence>
<dbReference type="CDD" id="cd07729">
    <property type="entry name" value="AHL_lactonase_MBL-fold"/>
    <property type="match status" value="1"/>
</dbReference>
<dbReference type="PANTHER" id="PTHR42978">
    <property type="entry name" value="QUORUM-QUENCHING LACTONASE YTNP-RELATED-RELATED"/>
    <property type="match status" value="1"/>
</dbReference>
<proteinExistence type="inferred from homology"/>